<dbReference type="InterPro" id="IPR051277">
    <property type="entry name" value="SEZ6_CSMD_C4BPB_Regulators"/>
</dbReference>
<dbReference type="CDD" id="cd00033">
    <property type="entry name" value="CCP"/>
    <property type="match status" value="1"/>
</dbReference>
<dbReference type="SUPFAM" id="SSF57535">
    <property type="entry name" value="Complement control module/SCR domain"/>
    <property type="match status" value="2"/>
</dbReference>
<dbReference type="AlphaFoldDB" id="H2YY53"/>
<evidence type="ECO:0000313" key="6">
    <source>
        <dbReference type="Ensembl" id="ENSCSAVP00000010264.1"/>
    </source>
</evidence>
<dbReference type="PANTHER" id="PTHR45656">
    <property type="entry name" value="PROTEIN CBR-CLEC-78"/>
    <property type="match status" value="1"/>
</dbReference>
<feature type="disulfide bond" evidence="4">
    <location>
        <begin position="62"/>
        <end position="105"/>
    </location>
</feature>
<dbReference type="Gene3D" id="2.10.70.10">
    <property type="entry name" value="Complement Module, domain 1"/>
    <property type="match status" value="2"/>
</dbReference>
<reference evidence="6" key="2">
    <citation type="submission" date="2025-08" db="UniProtKB">
        <authorList>
            <consortium name="Ensembl"/>
        </authorList>
    </citation>
    <scope>IDENTIFICATION</scope>
</reference>
<dbReference type="InterPro" id="IPR000436">
    <property type="entry name" value="Sushi_SCR_CCP_dom"/>
</dbReference>
<evidence type="ECO:0000313" key="7">
    <source>
        <dbReference type="Proteomes" id="UP000007875"/>
    </source>
</evidence>
<evidence type="ECO:0000259" key="5">
    <source>
        <dbReference type="PROSITE" id="PS50923"/>
    </source>
</evidence>
<reference evidence="6" key="3">
    <citation type="submission" date="2025-09" db="UniProtKB">
        <authorList>
            <consortium name="Ensembl"/>
        </authorList>
    </citation>
    <scope>IDENTIFICATION</scope>
</reference>
<dbReference type="PROSITE" id="PS50923">
    <property type="entry name" value="SUSHI"/>
    <property type="match status" value="1"/>
</dbReference>
<name>H2YY53_CIOSA</name>
<evidence type="ECO:0000256" key="3">
    <source>
        <dbReference type="ARBA" id="ARBA00023157"/>
    </source>
</evidence>
<dbReference type="STRING" id="51511.ENSCSAVP00000010264"/>
<dbReference type="InParanoid" id="H2YY53"/>
<dbReference type="SMART" id="SM00032">
    <property type="entry name" value="CCP"/>
    <property type="match status" value="2"/>
</dbReference>
<dbReference type="Ensembl" id="ENSCSAVT00000010389.1">
    <property type="protein sequence ID" value="ENSCSAVP00000010264.1"/>
    <property type="gene ID" value="ENSCSAVG00000006051.1"/>
</dbReference>
<dbReference type="InterPro" id="IPR035976">
    <property type="entry name" value="Sushi/SCR/CCP_sf"/>
</dbReference>
<organism evidence="6 7">
    <name type="scientific">Ciona savignyi</name>
    <name type="common">Pacific transparent sea squirt</name>
    <dbReference type="NCBI Taxonomy" id="51511"/>
    <lineage>
        <taxon>Eukaryota</taxon>
        <taxon>Metazoa</taxon>
        <taxon>Chordata</taxon>
        <taxon>Tunicata</taxon>
        <taxon>Ascidiacea</taxon>
        <taxon>Phlebobranchia</taxon>
        <taxon>Cionidae</taxon>
        <taxon>Ciona</taxon>
    </lineage>
</organism>
<dbReference type="Proteomes" id="UP000007875">
    <property type="component" value="Unassembled WGS sequence"/>
</dbReference>
<proteinExistence type="predicted"/>
<accession>H2YY53</accession>
<dbReference type="OMA" id="CCCDFDN"/>
<evidence type="ECO:0000256" key="4">
    <source>
        <dbReference type="PROSITE-ProRule" id="PRU00302"/>
    </source>
</evidence>
<protein>
    <recommendedName>
        <fullName evidence="5">Sushi domain-containing protein</fullName>
    </recommendedName>
</protein>
<comment type="caution">
    <text evidence="4">Lacks conserved residue(s) required for the propagation of feature annotation.</text>
</comment>
<keyword evidence="2" id="KW-0677">Repeat</keyword>
<evidence type="ECO:0000256" key="2">
    <source>
        <dbReference type="ARBA" id="ARBA00022737"/>
    </source>
</evidence>
<keyword evidence="1" id="KW-0732">Signal</keyword>
<keyword evidence="4" id="KW-0768">Sushi</keyword>
<dbReference type="GeneTree" id="ENSGT00940000164806"/>
<dbReference type="HOGENOM" id="CLU_1528534_0_0_1"/>
<feature type="domain" description="Sushi" evidence="5">
    <location>
        <begin position="60"/>
        <end position="124"/>
    </location>
</feature>
<keyword evidence="7" id="KW-1185">Reference proteome</keyword>
<sequence length="176" mass="18568">MRISKRCKQALACDNNYIQNPRSAWFPSQCSDKHGSVCRCCCDFDNCNTRTINCETQAGPSCTRPDVPVNGAMSCPGNATVAPGGVCSFTCNAGFNLTGSAVISCNLINQTLAAFDQPPPTCAPMRDTPVCQPRQSAPQNGAVSCTNTNKVGSICTFSCGAGYYLTDGRNVLICGE</sequence>
<reference evidence="7" key="1">
    <citation type="submission" date="2003-08" db="EMBL/GenBank/DDBJ databases">
        <authorList>
            <person name="Birren B."/>
            <person name="Nusbaum C."/>
            <person name="Abebe A."/>
            <person name="Abouelleil A."/>
            <person name="Adekoya E."/>
            <person name="Ait-zahra M."/>
            <person name="Allen N."/>
            <person name="Allen T."/>
            <person name="An P."/>
            <person name="Anderson M."/>
            <person name="Anderson S."/>
            <person name="Arachchi H."/>
            <person name="Armbruster J."/>
            <person name="Bachantsang P."/>
            <person name="Baldwin J."/>
            <person name="Barry A."/>
            <person name="Bayul T."/>
            <person name="Blitshsteyn B."/>
            <person name="Bloom T."/>
            <person name="Blye J."/>
            <person name="Boguslavskiy L."/>
            <person name="Borowsky M."/>
            <person name="Boukhgalter B."/>
            <person name="Brunache A."/>
            <person name="Butler J."/>
            <person name="Calixte N."/>
            <person name="Calvo S."/>
            <person name="Camarata J."/>
            <person name="Campo K."/>
            <person name="Chang J."/>
            <person name="Cheshatsang Y."/>
            <person name="Citroen M."/>
            <person name="Collymore A."/>
            <person name="Considine T."/>
            <person name="Cook A."/>
            <person name="Cooke P."/>
            <person name="Corum B."/>
            <person name="Cuomo C."/>
            <person name="David R."/>
            <person name="Dawoe T."/>
            <person name="Degray S."/>
            <person name="Dodge S."/>
            <person name="Dooley K."/>
            <person name="Dorje P."/>
            <person name="Dorjee K."/>
            <person name="Dorris L."/>
            <person name="Duffey N."/>
            <person name="Dupes A."/>
            <person name="Elkins T."/>
            <person name="Engels R."/>
            <person name="Erickson J."/>
            <person name="Farina A."/>
            <person name="Faro S."/>
            <person name="Ferreira P."/>
            <person name="Fischer H."/>
            <person name="Fitzgerald M."/>
            <person name="Foley K."/>
            <person name="Gage D."/>
            <person name="Galagan J."/>
            <person name="Gearin G."/>
            <person name="Gnerre S."/>
            <person name="Gnirke A."/>
            <person name="Goyette A."/>
            <person name="Graham J."/>
            <person name="Grandbois E."/>
            <person name="Gyaltsen K."/>
            <person name="Hafez N."/>
            <person name="Hagopian D."/>
            <person name="Hagos B."/>
            <person name="Hall J."/>
            <person name="Hatcher B."/>
            <person name="Heller A."/>
            <person name="Higgins H."/>
            <person name="Honan T."/>
            <person name="Horn A."/>
            <person name="Houde N."/>
            <person name="Hughes L."/>
            <person name="Hulme W."/>
            <person name="Husby E."/>
            <person name="Iliev I."/>
            <person name="Jaffe D."/>
            <person name="Jones C."/>
            <person name="Kamal M."/>
            <person name="Kamat A."/>
            <person name="Kamvysselis M."/>
            <person name="Karlsson E."/>
            <person name="Kells C."/>
            <person name="Kieu A."/>
            <person name="Kisner P."/>
            <person name="Kodira C."/>
            <person name="Kulbokas E."/>
            <person name="Labutti K."/>
            <person name="Lama D."/>
            <person name="Landers T."/>
            <person name="Leger J."/>
            <person name="Levine S."/>
            <person name="Lewis D."/>
            <person name="Lewis T."/>
            <person name="Lindblad-toh K."/>
            <person name="Liu X."/>
            <person name="Lokyitsang T."/>
            <person name="Lokyitsang Y."/>
            <person name="Lucien O."/>
            <person name="Lui A."/>
            <person name="Ma L.J."/>
            <person name="Mabbitt R."/>
            <person name="Macdonald J."/>
            <person name="Maclean C."/>
            <person name="Major J."/>
            <person name="Manning J."/>
            <person name="Marabella R."/>
            <person name="Maru K."/>
            <person name="Matthews C."/>
            <person name="Mauceli E."/>
            <person name="Mccarthy M."/>
            <person name="Mcdonough S."/>
            <person name="Mcghee T."/>
            <person name="Meldrim J."/>
            <person name="Meneus L."/>
            <person name="Mesirov J."/>
            <person name="Mihalev A."/>
            <person name="Mihova T."/>
            <person name="Mikkelsen T."/>
            <person name="Mlenga V."/>
            <person name="Moru K."/>
            <person name="Mozes J."/>
            <person name="Mulrain L."/>
            <person name="Munson G."/>
            <person name="Naylor J."/>
            <person name="Newes C."/>
            <person name="Nguyen C."/>
            <person name="Nguyen N."/>
            <person name="Nguyen T."/>
            <person name="Nicol R."/>
            <person name="Nielsen C."/>
            <person name="Nizzari M."/>
            <person name="Norbu C."/>
            <person name="Norbu N."/>
            <person name="O'donnell P."/>
            <person name="Okoawo O."/>
            <person name="O'leary S."/>
            <person name="Omotosho B."/>
            <person name="O'neill K."/>
            <person name="Osman S."/>
            <person name="Parker S."/>
            <person name="Perrin D."/>
            <person name="Phunkhang P."/>
            <person name="Piqani B."/>
            <person name="Purcell S."/>
            <person name="Rachupka T."/>
            <person name="Ramasamy U."/>
            <person name="Rameau R."/>
            <person name="Ray V."/>
            <person name="Raymond C."/>
            <person name="Retta R."/>
            <person name="Richardson S."/>
            <person name="Rise C."/>
            <person name="Rodriguez J."/>
            <person name="Rogers J."/>
            <person name="Rogov P."/>
            <person name="Rutman M."/>
            <person name="Schupbach R."/>
            <person name="Seaman C."/>
            <person name="Settipalli S."/>
            <person name="Sharpe T."/>
            <person name="Sheridan J."/>
            <person name="Sherpa N."/>
            <person name="Shi J."/>
            <person name="Smirnov S."/>
            <person name="Smith C."/>
            <person name="Sougnez C."/>
            <person name="Spencer B."/>
            <person name="Stalker J."/>
            <person name="Stange-thomann N."/>
            <person name="Stavropoulos S."/>
            <person name="Stetson K."/>
            <person name="Stone C."/>
            <person name="Stone S."/>
            <person name="Stubbs M."/>
            <person name="Talamas J."/>
            <person name="Tchuinga P."/>
            <person name="Tenzing P."/>
            <person name="Tesfaye S."/>
            <person name="Theodore J."/>
            <person name="Thoulutsang Y."/>
            <person name="Topham K."/>
            <person name="Towey S."/>
            <person name="Tsamla T."/>
            <person name="Tsomo N."/>
            <person name="Vallee D."/>
            <person name="Vassiliev H."/>
            <person name="Venkataraman V."/>
            <person name="Vinson J."/>
            <person name="Vo A."/>
            <person name="Wade C."/>
            <person name="Wang S."/>
            <person name="Wangchuk T."/>
            <person name="Wangdi T."/>
            <person name="Whittaker C."/>
            <person name="Wilkinson J."/>
            <person name="Wu Y."/>
            <person name="Wyman D."/>
            <person name="Yadav S."/>
            <person name="Yang S."/>
            <person name="Yang X."/>
            <person name="Yeager S."/>
            <person name="Yee E."/>
            <person name="Young G."/>
            <person name="Zainoun J."/>
            <person name="Zembeck L."/>
            <person name="Zimmer A."/>
            <person name="Zody M."/>
            <person name="Lander E."/>
        </authorList>
    </citation>
    <scope>NUCLEOTIDE SEQUENCE [LARGE SCALE GENOMIC DNA]</scope>
</reference>
<keyword evidence="3 4" id="KW-1015">Disulfide bond</keyword>
<evidence type="ECO:0000256" key="1">
    <source>
        <dbReference type="ARBA" id="ARBA00022729"/>
    </source>
</evidence>
<dbReference type="PANTHER" id="PTHR45656:SF4">
    <property type="entry name" value="PROTEIN CBR-CLEC-78"/>
    <property type="match status" value="1"/>
</dbReference>
<dbReference type="Pfam" id="PF00084">
    <property type="entry name" value="Sushi"/>
    <property type="match status" value="2"/>
</dbReference>